<keyword evidence="6" id="KW-1185">Reference proteome</keyword>
<feature type="DNA-binding region" description="H-T-H motif" evidence="2">
    <location>
        <begin position="31"/>
        <end position="50"/>
    </location>
</feature>
<dbReference type="AlphaFoldDB" id="A0A0S3K6B1"/>
<dbReference type="SUPFAM" id="SSF46689">
    <property type="entry name" value="Homeodomain-like"/>
    <property type="match status" value="1"/>
</dbReference>
<sequence>MKKEKVFEVTHQSILETAKELFLTNGYRNTSTRDIAKAAKITQPALYYHFSNKEVLFIEINKQIGSQLKEAIEQIQQEPDSLENQLVKCTHALLNVYHRDIFSFIHQSAAEMEQENKQQLFYILNDYYLKPLQALFESNQNPLGIGVSSQRAAQFYLMSLSLLFSTIHQLSTEKERSEQISELMNMVLHGVLA</sequence>
<keyword evidence="1 2" id="KW-0238">DNA-binding</keyword>
<dbReference type="Proteomes" id="UP000183039">
    <property type="component" value="Unassembled WGS sequence"/>
</dbReference>
<dbReference type="InterPro" id="IPR050109">
    <property type="entry name" value="HTH-type_TetR-like_transc_reg"/>
</dbReference>
<dbReference type="GO" id="GO:0000976">
    <property type="term" value="F:transcription cis-regulatory region binding"/>
    <property type="evidence" value="ECO:0007669"/>
    <property type="project" value="TreeGrafter"/>
</dbReference>
<dbReference type="PROSITE" id="PS50977">
    <property type="entry name" value="HTH_TETR_2"/>
    <property type="match status" value="1"/>
</dbReference>
<evidence type="ECO:0000256" key="1">
    <source>
        <dbReference type="ARBA" id="ARBA00023125"/>
    </source>
</evidence>
<dbReference type="EMBL" id="CP013614">
    <property type="protein sequence ID" value="ALR99827.1"/>
    <property type="molecule type" value="Genomic_DNA"/>
</dbReference>
<evidence type="ECO:0000313" key="7">
    <source>
        <dbReference type="Proteomes" id="UP000183039"/>
    </source>
</evidence>
<evidence type="ECO:0000313" key="6">
    <source>
        <dbReference type="Proteomes" id="UP000065511"/>
    </source>
</evidence>
<reference evidence="4 6" key="2">
    <citation type="submission" date="2015-12" db="EMBL/GenBank/DDBJ databases">
        <authorList>
            <person name="Lauer A."/>
            <person name="Humrighouse B."/>
            <person name="Loparev V."/>
            <person name="Shewmaker P.L."/>
            <person name="Whitney A.M."/>
            <person name="McLaughlin R.W."/>
        </authorList>
    </citation>
    <scope>NUCLEOTIDE SEQUENCE [LARGE SCALE GENOMIC DNA]</scope>
    <source>
        <strain evidence="4 6">LMG 23085</strain>
    </source>
</reference>
<dbReference type="Gene3D" id="1.10.357.10">
    <property type="entry name" value="Tetracycline Repressor, domain 2"/>
    <property type="match status" value="1"/>
</dbReference>
<evidence type="ECO:0000313" key="4">
    <source>
        <dbReference type="EMBL" id="ALR99827.1"/>
    </source>
</evidence>
<accession>A0A0S3K6B1</accession>
<dbReference type="Proteomes" id="UP000065511">
    <property type="component" value="Chromosome"/>
</dbReference>
<dbReference type="GO" id="GO:0003700">
    <property type="term" value="F:DNA-binding transcription factor activity"/>
    <property type="evidence" value="ECO:0007669"/>
    <property type="project" value="TreeGrafter"/>
</dbReference>
<dbReference type="InterPro" id="IPR001647">
    <property type="entry name" value="HTH_TetR"/>
</dbReference>
<proteinExistence type="predicted"/>
<dbReference type="RefSeq" id="WP_071876856.1">
    <property type="nucleotide sequence ID" value="NZ_JXLC01000004.1"/>
</dbReference>
<dbReference type="PANTHER" id="PTHR30055">
    <property type="entry name" value="HTH-TYPE TRANSCRIPTIONAL REGULATOR RUTR"/>
    <property type="match status" value="1"/>
</dbReference>
<name>A0A0S3K6B1_9ENTE</name>
<dbReference type="EMBL" id="JXLC01000004">
    <property type="protein sequence ID" value="OJG92874.1"/>
    <property type="molecule type" value="Genomic_DNA"/>
</dbReference>
<evidence type="ECO:0000256" key="2">
    <source>
        <dbReference type="PROSITE-ProRule" id="PRU00335"/>
    </source>
</evidence>
<dbReference type="OrthoDB" id="9814200at2"/>
<evidence type="ECO:0000259" key="3">
    <source>
        <dbReference type="PROSITE" id="PS50977"/>
    </source>
</evidence>
<gene>
    <name evidence="4" type="ORF">ATZ33_00030</name>
    <name evidence="5" type="ORF">RV15_GL002819</name>
</gene>
<dbReference type="Pfam" id="PF00440">
    <property type="entry name" value="TetR_N"/>
    <property type="match status" value="1"/>
</dbReference>
<protein>
    <recommendedName>
        <fullName evidence="3">HTH tetR-type domain-containing protein</fullName>
    </recommendedName>
</protein>
<dbReference type="KEGG" id="ess:ATZ33_00030"/>
<reference evidence="5 7" key="1">
    <citation type="submission" date="2014-12" db="EMBL/GenBank/DDBJ databases">
        <title>Draft genome sequences of 29 type strains of Enterococci.</title>
        <authorList>
            <person name="Zhong Z."/>
            <person name="Sun Z."/>
            <person name="Liu W."/>
            <person name="Zhang W."/>
            <person name="Zhang H."/>
        </authorList>
    </citation>
    <scope>NUCLEOTIDE SEQUENCE [LARGE SCALE GENOMIC DNA]</scope>
    <source>
        <strain evidence="5 7">DSM 22801</strain>
    </source>
</reference>
<dbReference type="InterPro" id="IPR023772">
    <property type="entry name" value="DNA-bd_HTH_TetR-type_CS"/>
</dbReference>
<dbReference type="InterPro" id="IPR009057">
    <property type="entry name" value="Homeodomain-like_sf"/>
</dbReference>
<dbReference type="PANTHER" id="PTHR30055:SF226">
    <property type="entry name" value="HTH-TYPE TRANSCRIPTIONAL REGULATOR PKSA"/>
    <property type="match status" value="1"/>
</dbReference>
<dbReference type="PROSITE" id="PS01081">
    <property type="entry name" value="HTH_TETR_1"/>
    <property type="match status" value="1"/>
</dbReference>
<evidence type="ECO:0000313" key="5">
    <source>
        <dbReference type="EMBL" id="OJG92874.1"/>
    </source>
</evidence>
<organism evidence="5 7">
    <name type="scientific">Enterococcus silesiacus</name>
    <dbReference type="NCBI Taxonomy" id="332949"/>
    <lineage>
        <taxon>Bacteria</taxon>
        <taxon>Bacillati</taxon>
        <taxon>Bacillota</taxon>
        <taxon>Bacilli</taxon>
        <taxon>Lactobacillales</taxon>
        <taxon>Enterococcaceae</taxon>
        <taxon>Enterococcus</taxon>
    </lineage>
</organism>
<dbReference type="PRINTS" id="PR00455">
    <property type="entry name" value="HTHTETR"/>
</dbReference>
<feature type="domain" description="HTH tetR-type" evidence="3">
    <location>
        <begin position="8"/>
        <end position="68"/>
    </location>
</feature>